<comment type="caution">
    <text evidence="2">The sequence shown here is derived from an EMBL/GenBank/DDBJ whole genome shotgun (WGS) entry which is preliminary data.</text>
</comment>
<proteinExistence type="predicted"/>
<feature type="compositionally biased region" description="Basic and acidic residues" evidence="1">
    <location>
        <begin position="11"/>
        <end position="24"/>
    </location>
</feature>
<organism evidence="2 3">
    <name type="scientific">Colletotrichum cuscutae</name>
    <dbReference type="NCBI Taxonomy" id="1209917"/>
    <lineage>
        <taxon>Eukaryota</taxon>
        <taxon>Fungi</taxon>
        <taxon>Dikarya</taxon>
        <taxon>Ascomycota</taxon>
        <taxon>Pezizomycotina</taxon>
        <taxon>Sordariomycetes</taxon>
        <taxon>Hypocreomycetidae</taxon>
        <taxon>Glomerellales</taxon>
        <taxon>Glomerellaceae</taxon>
        <taxon>Colletotrichum</taxon>
        <taxon>Colletotrichum acutatum species complex</taxon>
    </lineage>
</organism>
<evidence type="ECO:0000313" key="2">
    <source>
        <dbReference type="EMBL" id="KAK1482641.1"/>
    </source>
</evidence>
<reference evidence="2" key="1">
    <citation type="submission" date="2016-11" db="EMBL/GenBank/DDBJ databases">
        <title>The genome sequence of Colletotrichum cuscutae.</title>
        <authorList>
            <person name="Baroncelli R."/>
        </authorList>
    </citation>
    <scope>NUCLEOTIDE SEQUENCE</scope>
    <source>
        <strain evidence="2">IMI 304802</strain>
    </source>
</reference>
<sequence length="145" mass="16263">MAQGVMKAVRRQREEERSVRKNMDLEDCNAMTNGNRRRTGTCPQGNGPMANPGRTRYLVTLMNSLASNGGRIGRSLVQHYGTKLYCLGTLLTPPFLYGASYVPKAREVNDLEPALILALHVYIYHRLGACVLAVWEQHFSLAKLR</sequence>
<dbReference type="Proteomes" id="UP001239213">
    <property type="component" value="Unassembled WGS sequence"/>
</dbReference>
<accession>A0AAI9VDT5</accession>
<gene>
    <name evidence="2" type="ORF">CCUS01_04254</name>
</gene>
<name>A0AAI9VDT5_9PEZI</name>
<evidence type="ECO:0000313" key="3">
    <source>
        <dbReference type="Proteomes" id="UP001239213"/>
    </source>
</evidence>
<dbReference type="EMBL" id="MPDP01000090">
    <property type="protein sequence ID" value="KAK1482641.1"/>
    <property type="molecule type" value="Genomic_DNA"/>
</dbReference>
<protein>
    <submittedName>
        <fullName evidence="2">Uncharacterized protein</fullName>
    </submittedName>
</protein>
<dbReference type="AlphaFoldDB" id="A0AAI9VDT5"/>
<keyword evidence="3" id="KW-1185">Reference proteome</keyword>
<feature type="region of interest" description="Disordered" evidence="1">
    <location>
        <begin position="1"/>
        <end position="49"/>
    </location>
</feature>
<evidence type="ECO:0000256" key="1">
    <source>
        <dbReference type="SAM" id="MobiDB-lite"/>
    </source>
</evidence>